<name>A0A7U4P2S3_9BURK</name>
<protein>
    <submittedName>
        <fullName evidence="1">Uncharacterized protein</fullName>
    </submittedName>
</protein>
<accession>A0A7T2WX77</accession>
<organism evidence="1 2">
    <name type="scientific">Burkholderia humptydooensis</name>
    <dbReference type="NCBI Taxonomy" id="430531"/>
    <lineage>
        <taxon>Bacteria</taxon>
        <taxon>Pseudomonadati</taxon>
        <taxon>Pseudomonadota</taxon>
        <taxon>Betaproteobacteria</taxon>
        <taxon>Burkholderiales</taxon>
        <taxon>Burkholderiaceae</taxon>
        <taxon>Burkholderia</taxon>
        <taxon>pseudomallei group</taxon>
    </lineage>
</organism>
<dbReference type="EMBL" id="CP065686">
    <property type="protein sequence ID" value="QPS42882.1"/>
    <property type="molecule type" value="Genomic_DNA"/>
</dbReference>
<sequence>MARKPINLEMKGGKNPRQRIWEAIRNARDAFQQREIAIASRTEISAVQDYMKGLLKGGYVEVEQEERLGGAAVRRTYRLVRDNGVEAPRLTRNGGEVVQGSINEAMWSTMRRMFVAQDFNHVELAAFASTASRPISEATAATYVGKLAAAGYLECIASANKRSRYAAPARYRLRKDMESGPKAPLVQRTKVVFDPNWNRVMWMEHQEIADE</sequence>
<evidence type="ECO:0000313" key="1">
    <source>
        <dbReference type="EMBL" id="QPS42882.1"/>
    </source>
</evidence>
<dbReference type="KEGG" id="bhg:I6G56_15025"/>
<accession>A0A7U4P2S3</accession>
<reference evidence="1 2" key="1">
    <citation type="submission" date="2020-12" db="EMBL/GenBank/DDBJ databases">
        <title>FDA dAtabase for Regulatory Grade micrObial Sequences (FDA-ARGOS): Supporting development and validation of Infectious Disease Dx tests.</title>
        <authorList>
            <person name="Nelson B."/>
            <person name="Plummer A."/>
            <person name="Tallon L."/>
            <person name="Sadzewicz L."/>
            <person name="Zhao X."/>
            <person name="Boylan J."/>
            <person name="Ott S."/>
            <person name="Bowen H."/>
            <person name="Vavikolanu K."/>
            <person name="Mehta A."/>
            <person name="Aluvathingal J."/>
            <person name="Nadendla S."/>
            <person name="Myers T."/>
            <person name="Yan Y."/>
            <person name="Sichtig H."/>
        </authorList>
    </citation>
    <scope>NUCLEOTIDE SEQUENCE [LARGE SCALE GENOMIC DNA]</scope>
    <source>
        <strain evidence="1 2">FDAARGOS_899</strain>
    </source>
</reference>
<evidence type="ECO:0000313" key="2">
    <source>
        <dbReference type="Proteomes" id="UP000594943"/>
    </source>
</evidence>
<dbReference type="AlphaFoldDB" id="A0A7U4P2S3"/>
<gene>
    <name evidence="1" type="ORF">I6G56_15025</name>
</gene>
<dbReference type="RefSeq" id="WP_006025701.1">
    <property type="nucleotide sequence ID" value="NZ_CP013380.1"/>
</dbReference>
<dbReference type="Proteomes" id="UP000594943">
    <property type="component" value="Chromosome 1"/>
</dbReference>
<proteinExistence type="predicted"/>